<evidence type="ECO:0008006" key="4">
    <source>
        <dbReference type="Google" id="ProtNLM"/>
    </source>
</evidence>
<dbReference type="eggNOG" id="ENOG502ZN1Q">
    <property type="taxonomic scope" value="Bacteria"/>
</dbReference>
<gene>
    <name evidence="2" type="ORF">HMPREF9446_02032</name>
</gene>
<keyword evidence="1" id="KW-1133">Transmembrane helix</keyword>
<dbReference type="HOGENOM" id="CLU_173809_0_1_10"/>
<feature type="transmembrane region" description="Helical" evidence="1">
    <location>
        <begin position="25"/>
        <end position="43"/>
    </location>
</feature>
<dbReference type="AlphaFoldDB" id="F3PTG4"/>
<dbReference type="EMBL" id="AFBN01000036">
    <property type="protein sequence ID" value="EGF56889.1"/>
    <property type="molecule type" value="Genomic_DNA"/>
</dbReference>
<keyword evidence="1" id="KW-0472">Membrane</keyword>
<organism evidence="2 3">
    <name type="scientific">Bacteroides fluxus YIT 12057</name>
    <dbReference type="NCBI Taxonomy" id="763034"/>
    <lineage>
        <taxon>Bacteria</taxon>
        <taxon>Pseudomonadati</taxon>
        <taxon>Bacteroidota</taxon>
        <taxon>Bacteroidia</taxon>
        <taxon>Bacteroidales</taxon>
        <taxon>Bacteroidaceae</taxon>
        <taxon>Bacteroides</taxon>
    </lineage>
</organism>
<evidence type="ECO:0000313" key="3">
    <source>
        <dbReference type="Proteomes" id="UP000003416"/>
    </source>
</evidence>
<reference evidence="2 3" key="1">
    <citation type="submission" date="2011-02" db="EMBL/GenBank/DDBJ databases">
        <authorList>
            <person name="Weinstock G."/>
            <person name="Sodergren E."/>
            <person name="Clifton S."/>
            <person name="Fulton L."/>
            <person name="Fulton B."/>
            <person name="Courtney L."/>
            <person name="Fronick C."/>
            <person name="Harrison M."/>
            <person name="Strong C."/>
            <person name="Farmer C."/>
            <person name="Delahaunty K."/>
            <person name="Markovic C."/>
            <person name="Hall O."/>
            <person name="Minx P."/>
            <person name="Tomlinson C."/>
            <person name="Mitreva M."/>
            <person name="Hou S."/>
            <person name="Chen J."/>
            <person name="Wollam A."/>
            <person name="Pepin K.H."/>
            <person name="Johnson M."/>
            <person name="Bhonagiri V."/>
            <person name="Zhang X."/>
            <person name="Suruliraj S."/>
            <person name="Warren W."/>
            <person name="Chinwalla A."/>
            <person name="Mardis E.R."/>
            <person name="Wilson R.K."/>
        </authorList>
    </citation>
    <scope>NUCLEOTIDE SEQUENCE [LARGE SCALE GENOMIC DNA]</scope>
    <source>
        <strain evidence="2 3">YIT 12057</strain>
    </source>
</reference>
<proteinExistence type="predicted"/>
<evidence type="ECO:0000313" key="2">
    <source>
        <dbReference type="EMBL" id="EGF56889.1"/>
    </source>
</evidence>
<sequence length="94" mass="10401">MDFVFAPNENHYFIHLKKKTNMKKLIKIAFVAVFAVVAGYGVYTNQKSETMSDLMLANVEALASGETSDQCHTNADYSAICNYYDNGAVCPCGF</sequence>
<accession>F3PTG4</accession>
<dbReference type="STRING" id="763034.HMPREF9446_02032"/>
<keyword evidence="1" id="KW-0812">Transmembrane</keyword>
<dbReference type="InterPro" id="IPR025905">
    <property type="entry name" value="NVEALA"/>
</dbReference>
<comment type="caution">
    <text evidence="2">The sequence shown here is derived from an EMBL/GenBank/DDBJ whole genome shotgun (WGS) entry which is preliminary data.</text>
</comment>
<dbReference type="Pfam" id="PF14055">
    <property type="entry name" value="NVEALA"/>
    <property type="match status" value="1"/>
</dbReference>
<evidence type="ECO:0000256" key="1">
    <source>
        <dbReference type="SAM" id="Phobius"/>
    </source>
</evidence>
<keyword evidence="3" id="KW-1185">Reference proteome</keyword>
<protein>
    <recommendedName>
        <fullName evidence="4">NVEALA protein</fullName>
    </recommendedName>
</protein>
<dbReference type="Proteomes" id="UP000003416">
    <property type="component" value="Unassembled WGS sequence"/>
</dbReference>
<name>F3PTG4_9BACE</name>